<protein>
    <recommendedName>
        <fullName evidence="1">HTH psq-type domain-containing protein</fullName>
    </recommendedName>
</protein>
<dbReference type="InterPro" id="IPR036388">
    <property type="entry name" value="WH-like_DNA-bd_sf"/>
</dbReference>
<organism evidence="2 3">
    <name type="scientific">Chryseobacterium lathyri</name>
    <dbReference type="NCBI Taxonomy" id="395933"/>
    <lineage>
        <taxon>Bacteria</taxon>
        <taxon>Pseudomonadati</taxon>
        <taxon>Bacteroidota</taxon>
        <taxon>Flavobacteriia</taxon>
        <taxon>Flavobacteriales</taxon>
        <taxon>Weeksellaceae</taxon>
        <taxon>Chryseobacterium group</taxon>
        <taxon>Chryseobacterium</taxon>
    </lineage>
</organism>
<reference evidence="2 3" key="1">
    <citation type="submission" date="2019-07" db="EMBL/GenBank/DDBJ databases">
        <title>Whole genome shotgun sequence of Chryseobacterium lathyri NBRC 105250.</title>
        <authorList>
            <person name="Hosoyama A."/>
            <person name="Uohara A."/>
            <person name="Ohji S."/>
            <person name="Ichikawa N."/>
        </authorList>
    </citation>
    <scope>NUCLEOTIDE SEQUENCE [LARGE SCALE GENOMIC DNA]</scope>
    <source>
        <strain evidence="2 3">NBRC 105250</strain>
    </source>
</reference>
<evidence type="ECO:0000313" key="3">
    <source>
        <dbReference type="Proteomes" id="UP000321150"/>
    </source>
</evidence>
<comment type="caution">
    <text evidence="2">The sequence shown here is derived from an EMBL/GenBank/DDBJ whole genome shotgun (WGS) entry which is preliminary data.</text>
</comment>
<evidence type="ECO:0000313" key="2">
    <source>
        <dbReference type="EMBL" id="GEN73659.1"/>
    </source>
</evidence>
<dbReference type="InterPro" id="IPR007889">
    <property type="entry name" value="HTH_Psq"/>
</dbReference>
<dbReference type="InterPro" id="IPR009057">
    <property type="entry name" value="Homeodomain-like_sf"/>
</dbReference>
<dbReference type="EMBL" id="BJYI01000017">
    <property type="protein sequence ID" value="GEN73659.1"/>
    <property type="molecule type" value="Genomic_DNA"/>
</dbReference>
<feature type="domain" description="HTH psq-type" evidence="1">
    <location>
        <begin position="70"/>
        <end position="101"/>
    </location>
</feature>
<dbReference type="Proteomes" id="UP000321150">
    <property type="component" value="Unassembled WGS sequence"/>
</dbReference>
<dbReference type="GO" id="GO:0003677">
    <property type="term" value="F:DNA binding"/>
    <property type="evidence" value="ECO:0007669"/>
    <property type="project" value="InterPro"/>
</dbReference>
<dbReference type="Pfam" id="PF04218">
    <property type="entry name" value="CENP-B_N"/>
    <property type="match status" value="1"/>
</dbReference>
<name>A0A511YEN9_9FLAO</name>
<accession>A0A511YEN9</accession>
<proteinExistence type="predicted"/>
<dbReference type="Gene3D" id="1.10.10.10">
    <property type="entry name" value="Winged helix-like DNA-binding domain superfamily/Winged helix DNA-binding domain"/>
    <property type="match status" value="1"/>
</dbReference>
<sequence>MDIDQMYTSESLESNLLLKWCKLLKYDFFRLYSHHLTLYSPPSKIVETVEKKNFPHFRKNMYTREIIDFIIKQIDTGKKTKNQVMEEYKIPKTTLYKWINKYKTNASSGL</sequence>
<dbReference type="AlphaFoldDB" id="A0A511YEN9"/>
<dbReference type="SUPFAM" id="SSF46689">
    <property type="entry name" value="Homeodomain-like"/>
    <property type="match status" value="1"/>
</dbReference>
<evidence type="ECO:0000259" key="1">
    <source>
        <dbReference type="Pfam" id="PF04218"/>
    </source>
</evidence>
<gene>
    <name evidence="2" type="ORF">CLA01_37310</name>
</gene>